<dbReference type="PANTHER" id="PTHR12993:SF11">
    <property type="entry name" value="N-ACETYLGLUCOSAMINYL-PHOSPHATIDYLINOSITOL DE-N-ACETYLASE"/>
    <property type="match status" value="1"/>
</dbReference>
<dbReference type="Pfam" id="PF02585">
    <property type="entry name" value="PIG-L"/>
    <property type="match status" value="1"/>
</dbReference>
<evidence type="ECO:0000313" key="1">
    <source>
        <dbReference type="EMBL" id="PIP18935.1"/>
    </source>
</evidence>
<evidence type="ECO:0008006" key="3">
    <source>
        <dbReference type="Google" id="ProtNLM"/>
    </source>
</evidence>
<accession>A0A2G9YI85</accession>
<dbReference type="InterPro" id="IPR024078">
    <property type="entry name" value="LmbE-like_dom_sf"/>
</dbReference>
<protein>
    <recommendedName>
        <fullName evidence="3">PIG-L family deacetylase</fullName>
    </recommendedName>
</protein>
<dbReference type="SUPFAM" id="SSF102588">
    <property type="entry name" value="LmbE-like"/>
    <property type="match status" value="1"/>
</dbReference>
<dbReference type="AlphaFoldDB" id="A0A2G9YI85"/>
<dbReference type="InterPro" id="IPR003737">
    <property type="entry name" value="GlcNAc_PI_deacetylase-related"/>
</dbReference>
<organism evidence="1 2">
    <name type="scientific">Candidatus Sherwoodlollariibacterium unditelluris</name>
    <dbReference type="NCBI Taxonomy" id="1974757"/>
    <lineage>
        <taxon>Bacteria</taxon>
        <taxon>Pseudomonadati</taxon>
        <taxon>Candidatus Omnitrophota</taxon>
        <taxon>Candidatus Sherwoodlollariibacterium</taxon>
    </lineage>
</organism>
<dbReference type="GO" id="GO:0016811">
    <property type="term" value="F:hydrolase activity, acting on carbon-nitrogen (but not peptide) bonds, in linear amides"/>
    <property type="evidence" value="ECO:0007669"/>
    <property type="project" value="TreeGrafter"/>
</dbReference>
<evidence type="ECO:0000313" key="2">
    <source>
        <dbReference type="Proteomes" id="UP000231292"/>
    </source>
</evidence>
<sequence>MMSYSPMKRISMFVSCLIFCLLIYRYSFAQLPKPEEYLEQFKKGERVLILAPHPDDETIACAGIIQEALSQGGKVRVVYLTNGEHNQFAFIVYEKRITFKKDEFIHMGQVRRKEAIKAMQLLGLDEGDLVFLGYPDFGTFNIFTQYWQVSKPFRSLLTRISSVPYKDSLSFGAPYLGENILADLGKVILDYRPDKIFVSHPADTNVDHKSLYLFLQIALANLKDRIPYPKVYPYLVHCLGWPLPRYYHPELDLNPPKNFLGFQIRWLKFNLSSEQLNRKHKAILAYKSQTESSAFYLLAFGRKNELFGDYPSIDLNNQLSLKEKVVFSLGFSKMFPDFNPADYLSAGNISDDERQVSYAILDKALVIQIQKSKEALSKLSTMVYIFGYSYKKPFGDMPKVRIITKHNGFKMLEGKKLIKPQGVSLDLTPNVLILKIPLEVLGSPDFVLISVKSYLGKSQGDGSGIYATGFRRINID</sequence>
<reference evidence="1 2" key="1">
    <citation type="submission" date="2017-09" db="EMBL/GenBank/DDBJ databases">
        <title>Depth-based differentiation of microbial function through sediment-hosted aquifers and enrichment of novel symbionts in the deep terrestrial subsurface.</title>
        <authorList>
            <person name="Probst A.J."/>
            <person name="Ladd B."/>
            <person name="Jarett J.K."/>
            <person name="Geller-Mcgrath D.E."/>
            <person name="Sieber C.M."/>
            <person name="Emerson J.B."/>
            <person name="Anantharaman K."/>
            <person name="Thomas B.C."/>
            <person name="Malmstrom R."/>
            <person name="Stieglmeier M."/>
            <person name="Klingl A."/>
            <person name="Woyke T."/>
            <person name="Ryan C.M."/>
            <person name="Banfield J.F."/>
        </authorList>
    </citation>
    <scope>NUCLEOTIDE SEQUENCE [LARGE SCALE GENOMIC DNA]</scope>
    <source>
        <strain evidence="1">CG23_combo_of_CG06-09_8_20_14_all_41_10</strain>
    </source>
</reference>
<comment type="caution">
    <text evidence="1">The sequence shown here is derived from an EMBL/GenBank/DDBJ whole genome shotgun (WGS) entry which is preliminary data.</text>
</comment>
<name>A0A2G9YI85_9BACT</name>
<proteinExistence type="predicted"/>
<dbReference type="Proteomes" id="UP000231292">
    <property type="component" value="Unassembled WGS sequence"/>
</dbReference>
<dbReference type="EMBL" id="PCRK01000142">
    <property type="protein sequence ID" value="PIP18935.1"/>
    <property type="molecule type" value="Genomic_DNA"/>
</dbReference>
<gene>
    <name evidence="1" type="ORF">COX41_05565</name>
</gene>
<dbReference type="PANTHER" id="PTHR12993">
    <property type="entry name" value="N-ACETYLGLUCOSAMINYL-PHOSPHATIDYLINOSITOL DE-N-ACETYLASE-RELATED"/>
    <property type="match status" value="1"/>
</dbReference>
<dbReference type="Gene3D" id="3.40.50.10320">
    <property type="entry name" value="LmbE-like"/>
    <property type="match status" value="1"/>
</dbReference>